<feature type="coiled-coil region" evidence="7">
    <location>
        <begin position="789"/>
        <end position="879"/>
    </location>
</feature>
<feature type="coiled-coil region" evidence="7">
    <location>
        <begin position="656"/>
        <end position="760"/>
    </location>
</feature>
<feature type="compositionally biased region" description="Low complexity" evidence="8">
    <location>
        <begin position="1909"/>
        <end position="1919"/>
    </location>
</feature>
<comment type="caution">
    <text evidence="10">The sequence shown here is derived from an EMBL/GenBank/DDBJ whole genome shotgun (WGS) entry which is preliminary data.</text>
</comment>
<keyword evidence="3 6" id="KW-0547">Nucleotide-binding</keyword>
<feature type="compositionally biased region" description="Polar residues" evidence="8">
    <location>
        <begin position="1865"/>
        <end position="1874"/>
    </location>
</feature>
<organism evidence="10 11">
    <name type="scientific">Phakopsora pachyrhizi</name>
    <name type="common">Asian soybean rust disease fungus</name>
    <dbReference type="NCBI Taxonomy" id="170000"/>
    <lineage>
        <taxon>Eukaryota</taxon>
        <taxon>Fungi</taxon>
        <taxon>Dikarya</taxon>
        <taxon>Basidiomycota</taxon>
        <taxon>Pucciniomycotina</taxon>
        <taxon>Pucciniomycetes</taxon>
        <taxon>Pucciniales</taxon>
        <taxon>Phakopsoraceae</taxon>
        <taxon>Phakopsora</taxon>
    </lineage>
</organism>
<dbReference type="GO" id="GO:0008017">
    <property type="term" value="F:microtubule binding"/>
    <property type="evidence" value="ECO:0007669"/>
    <property type="project" value="InterPro"/>
</dbReference>
<keyword evidence="11" id="KW-1185">Reference proteome</keyword>
<dbReference type="InterPro" id="IPR027417">
    <property type="entry name" value="P-loop_NTPase"/>
</dbReference>
<feature type="compositionally biased region" description="Polar residues" evidence="8">
    <location>
        <begin position="1940"/>
        <end position="1955"/>
    </location>
</feature>
<feature type="compositionally biased region" description="Basic and acidic residues" evidence="8">
    <location>
        <begin position="2063"/>
        <end position="2084"/>
    </location>
</feature>
<feature type="coiled-coil region" evidence="7">
    <location>
        <begin position="1753"/>
        <end position="1842"/>
    </location>
</feature>
<dbReference type="GO" id="GO:0003777">
    <property type="term" value="F:microtubule motor activity"/>
    <property type="evidence" value="ECO:0007669"/>
    <property type="project" value="InterPro"/>
</dbReference>
<evidence type="ECO:0000256" key="3">
    <source>
        <dbReference type="ARBA" id="ARBA00022741"/>
    </source>
</evidence>
<feature type="compositionally biased region" description="Low complexity" evidence="8">
    <location>
        <begin position="1926"/>
        <end position="1938"/>
    </location>
</feature>
<feature type="compositionally biased region" description="Low complexity" evidence="8">
    <location>
        <begin position="1012"/>
        <end position="1029"/>
    </location>
</feature>
<feature type="domain" description="Kinesin motor" evidence="9">
    <location>
        <begin position="131"/>
        <end position="534"/>
    </location>
</feature>
<feature type="compositionally biased region" description="Low complexity" evidence="8">
    <location>
        <begin position="40"/>
        <end position="60"/>
    </location>
</feature>
<dbReference type="GO" id="GO:0051231">
    <property type="term" value="P:spindle elongation"/>
    <property type="evidence" value="ECO:0007669"/>
    <property type="project" value="TreeGrafter"/>
</dbReference>
<feature type="region of interest" description="Disordered" evidence="8">
    <location>
        <begin position="2063"/>
        <end position="2095"/>
    </location>
</feature>
<protein>
    <recommendedName>
        <fullName evidence="9">Kinesin motor domain-containing protein</fullName>
    </recommendedName>
</protein>
<feature type="region of interest" description="Disordered" evidence="8">
    <location>
        <begin position="982"/>
        <end position="1062"/>
    </location>
</feature>
<feature type="compositionally biased region" description="Pro residues" evidence="8">
    <location>
        <begin position="1891"/>
        <end position="1908"/>
    </location>
</feature>
<dbReference type="EMBL" id="CALTRL010005963">
    <property type="protein sequence ID" value="CAH7688191.1"/>
    <property type="molecule type" value="Genomic_DNA"/>
</dbReference>
<accession>A0AAV0BQ69</accession>
<gene>
    <name evidence="10" type="ORF">PPACK8108_LOCUS23119</name>
</gene>
<dbReference type="InterPro" id="IPR001752">
    <property type="entry name" value="Kinesin_motor_dom"/>
</dbReference>
<name>A0AAV0BQ69_PHAPC</name>
<feature type="binding site" evidence="6">
    <location>
        <begin position="234"/>
        <end position="241"/>
    </location>
    <ligand>
        <name>ATP</name>
        <dbReference type="ChEBI" id="CHEBI:30616"/>
    </ligand>
</feature>
<dbReference type="Gene3D" id="3.40.850.10">
    <property type="entry name" value="Kinesin motor domain"/>
    <property type="match status" value="1"/>
</dbReference>
<comment type="similarity">
    <text evidence="6">Belongs to the TRAFAC class myosin-kinesin ATPase superfamily. Kinesin family.</text>
</comment>
<dbReference type="GO" id="GO:0005875">
    <property type="term" value="C:microtubule associated complex"/>
    <property type="evidence" value="ECO:0007669"/>
    <property type="project" value="TreeGrafter"/>
</dbReference>
<feature type="compositionally biased region" description="Polar residues" evidence="8">
    <location>
        <begin position="986"/>
        <end position="1011"/>
    </location>
</feature>
<dbReference type="GO" id="GO:0007018">
    <property type="term" value="P:microtubule-based movement"/>
    <property type="evidence" value="ECO:0007669"/>
    <property type="project" value="InterPro"/>
</dbReference>
<evidence type="ECO:0000256" key="5">
    <source>
        <dbReference type="ARBA" id="ARBA00023054"/>
    </source>
</evidence>
<feature type="compositionally biased region" description="Low complexity" evidence="8">
    <location>
        <begin position="95"/>
        <end position="126"/>
    </location>
</feature>
<feature type="region of interest" description="Disordered" evidence="8">
    <location>
        <begin position="1854"/>
        <end position="1955"/>
    </location>
</feature>
<keyword evidence="6" id="KW-0505">Motor protein</keyword>
<evidence type="ECO:0000256" key="7">
    <source>
        <dbReference type="SAM" id="Coils"/>
    </source>
</evidence>
<dbReference type="PANTHER" id="PTHR47969:SF15">
    <property type="entry name" value="CHROMOSOME-ASSOCIATED KINESIN KIF4A-RELATED"/>
    <property type="match status" value="1"/>
</dbReference>
<feature type="region of interest" description="Disordered" evidence="8">
    <location>
        <begin position="1076"/>
        <end position="1144"/>
    </location>
</feature>
<evidence type="ECO:0000313" key="10">
    <source>
        <dbReference type="EMBL" id="CAH7688191.1"/>
    </source>
</evidence>
<feature type="region of interest" description="Disordered" evidence="8">
    <location>
        <begin position="1"/>
        <end position="66"/>
    </location>
</feature>
<dbReference type="SUPFAM" id="SSF52540">
    <property type="entry name" value="P-loop containing nucleoside triphosphate hydrolases"/>
    <property type="match status" value="1"/>
</dbReference>
<dbReference type="InterPro" id="IPR019821">
    <property type="entry name" value="Kinesin_motor_CS"/>
</dbReference>
<reference evidence="10" key="1">
    <citation type="submission" date="2022-06" db="EMBL/GenBank/DDBJ databases">
        <authorList>
            <consortium name="SYNGENTA / RWTH Aachen University"/>
        </authorList>
    </citation>
    <scope>NUCLEOTIDE SEQUENCE</scope>
</reference>
<sequence>MVRSVTPSLYNSNPSATGSGRTTPSYAGTGRLTPSLGHRSATPSAIPSLSSSQTQSTSAINHRPASVSYPIRKDSLAINPAAHLHRPTSTASPTSHQASFSPQSQSQSQLSNLSSSSPESNPLTQSAGSASVQVVLRIRPFHHDANVPSRFQRSVINPLNSTTVSIEASPVSVSGTPTAASSNSYSGQSSKNNLRFTFDRVYAPDEGQSAIWSSVEALVGRFLEGYNVTVFAYGQTSSGKSYTMGTDRVSATCELDHSQQDDLGVDSDRLGIIPRAVQTIFQRVNQISSPTSKISLKASYVEIYNEDLIDLVACSQSASSMLPQVTIREDKDGNIIWSGLREVQVSSAKETMELLHNGSAVRQTNSTQMNAQSSRSHAIFSIHFTQCKLSSSNQVGSPSSTSNKRLSAHVTSPVSAGGELEGEWITVTSKFHFVDLAGSERLKRTSAIGDRIKEGISINSGLHALGNVISALGDPAKAKTVTHIPYRDSKLTRLLQDSLGGNAHTLMVACVSPTEYNVNETLNTLKYANRARNIKNRAQVNATEAGWEDVDYLQSLVLKLRKELANLKASGSVAELSSSFRALSSIDEEGASRGDGGPNYLALKDSFTELQAKYAKALSDLTQAQSKLQNGTGSSGLTNQGTIHQSSFEDMIQPVVEEYEKSITALESQLALTKAALAHSEQSMTELEEKLSHEQLINENQSNLLAELKGRLSRLVERESHNESYIKDLELKLKVTTESNDVSSDLVNELKKELAKLKEHDSTSEVYIKELEKKLSSDRDGGANLLQRIQSLESELLQREESYNQLEAKFFALSSSLSLSQSDLMNQQKELLEQLSEKESKLSSLELSLQEFRVAKAEIEAEKERLESAGEKAAQTNVELLDRIKVLETLPPPSSSTDCMKEDPGNLLTANAALSPRSFTPPATPGMIASAPLSVKTTKDAFSRQFEDLRERYESTVLELDDVQTKYNNAVKELEDMSAQLDESRLMQQSTRYPISRRSLNTSSNQLRNSVSNLGSLSPSPAASSPLQSHHMHNHPHSQTLPVKGFGTPVSSNSHSNLDTAEGGGEEVLLETLHTVSNDHSTSRSSPTQSLTDNQQHSGNAFPRRSVPTATLSMEQRFSSRNSSIGRPADPSLPSEHASHARSLSLSLSHEATASFPPINRGATSAVLLNTSIRSPRSVSPGMARMLLVSSDLYPNQQLGRSYESLEKEVIQLQEILKEREEEIRTLEISIREVRRLSDSNEIAAFPTSAAPSDTQRLSEDDDIRSTACLQKELYSNDGVTEALKSATDPSFSSKESNVQNEAAEPITNVTNLTENVDPLNSLDTSEESTLQNSKNIQRMDDLMRSMAQKESAHLELIDGLKDKLSTTKKQYDELVKLSRDQVVNMSSEIEALRVRLSQSEGNETDMVNQLNQMESLLMAKEKESEQAKVEVKALILKAESNWIENKESQLQSLKNEHLQELEELKKGQRDNLELLVASFDEKLLARENDLKKLERDWKEKLQRELRKQAEEMLSEFAAKQPTNSLPQDRSNDDELKTLQARFEEESQETKNQSVEEVRRLEEKLKDSLKFAEAGFETRLKELEEKHSAEVSELKKLYESQKTQAFSDPDISKNDQSIPSSTELEKHRKEAVVALEELRNRYEQDIEAMKSSHQEEMEELRAEHDEILVASLTELDSRRTKKLDATISDLQGEHLAELQKIQEDHKIQDDYEEKILALRLEHEKSIKALESRLISTVESSETEVEQKAHLRKISELTKEIGASEREMAQSEAETELQEALDALSTLDKALLESQAERERLLKQLDELRQQAHNSQEVPLKEFSNLQLELNRTKHERDELLLERNRFLDNEASSVRSAFDGPGSRIGQSLRSDSPQLVVGIPQRNHLLSSGKPPPPTPPPSIPPPPLPTALPGLPLTLNGRRTTRTSNASSQISNSHSVSGRDSPSTSVGTNSAIESSGIDPRILKKIDEQEGTITRLSRQLSTCEMDLKANMDLVANLESALNETERNLRKSRLQMTELAKDRDKMASVNESLRKELSDANEEVENVRNNVLAEKVQFENQLGEERRAKENAKKQLESRIEEMQASRMTRKSKFK</sequence>
<dbReference type="PRINTS" id="PR00380">
    <property type="entry name" value="KINESINHEAVY"/>
</dbReference>
<feature type="compositionally biased region" description="Polar residues" evidence="8">
    <location>
        <begin position="1108"/>
        <end position="1125"/>
    </location>
</feature>
<evidence type="ECO:0000256" key="4">
    <source>
        <dbReference type="ARBA" id="ARBA00022840"/>
    </source>
</evidence>
<dbReference type="PROSITE" id="PS00411">
    <property type="entry name" value="KINESIN_MOTOR_1"/>
    <property type="match status" value="1"/>
</dbReference>
<dbReference type="InterPro" id="IPR036961">
    <property type="entry name" value="Kinesin_motor_dom_sf"/>
</dbReference>
<evidence type="ECO:0000313" key="11">
    <source>
        <dbReference type="Proteomes" id="UP001153365"/>
    </source>
</evidence>
<dbReference type="PROSITE" id="PS50067">
    <property type="entry name" value="KINESIN_MOTOR_2"/>
    <property type="match status" value="1"/>
</dbReference>
<feature type="compositionally biased region" description="Polar residues" evidence="8">
    <location>
        <begin position="1076"/>
        <end position="1099"/>
    </location>
</feature>
<feature type="region of interest" description="Disordered" evidence="8">
    <location>
        <begin position="85"/>
        <end position="128"/>
    </location>
</feature>
<evidence type="ECO:0000256" key="8">
    <source>
        <dbReference type="SAM" id="MobiDB-lite"/>
    </source>
</evidence>
<dbReference type="GO" id="GO:0005524">
    <property type="term" value="F:ATP binding"/>
    <property type="evidence" value="ECO:0007669"/>
    <property type="project" value="UniProtKB-UniRule"/>
</dbReference>
<dbReference type="Pfam" id="PF00225">
    <property type="entry name" value="Kinesin"/>
    <property type="match status" value="1"/>
</dbReference>
<keyword evidence="4 6" id="KW-0067">ATP-binding</keyword>
<dbReference type="InterPro" id="IPR027640">
    <property type="entry name" value="Kinesin-like_fam"/>
</dbReference>
<feature type="coiled-coil region" evidence="7">
    <location>
        <begin position="1196"/>
        <end position="1237"/>
    </location>
</feature>
<feature type="coiled-coil region" evidence="7">
    <location>
        <begin position="1411"/>
        <end position="1497"/>
    </location>
</feature>
<feature type="region of interest" description="Disordered" evidence="8">
    <location>
        <begin position="1603"/>
        <end position="1625"/>
    </location>
</feature>
<keyword evidence="5 7" id="KW-0175">Coiled coil</keyword>
<feature type="compositionally biased region" description="Polar residues" evidence="8">
    <location>
        <begin position="1"/>
        <end position="26"/>
    </location>
</feature>
<evidence type="ECO:0000256" key="1">
    <source>
        <dbReference type="ARBA" id="ARBA00004496"/>
    </source>
</evidence>
<dbReference type="PANTHER" id="PTHR47969">
    <property type="entry name" value="CHROMOSOME-ASSOCIATED KINESIN KIF4A-RELATED"/>
    <property type="match status" value="1"/>
</dbReference>
<dbReference type="GO" id="GO:0005737">
    <property type="term" value="C:cytoplasm"/>
    <property type="evidence" value="ECO:0007669"/>
    <property type="project" value="UniProtKB-SubCell"/>
</dbReference>
<proteinExistence type="inferred from homology"/>
<feature type="compositionally biased region" description="Polar residues" evidence="8">
    <location>
        <begin position="1049"/>
        <end position="1059"/>
    </location>
</feature>
<evidence type="ECO:0000256" key="2">
    <source>
        <dbReference type="ARBA" id="ARBA00022490"/>
    </source>
</evidence>
<comment type="subcellular location">
    <subcellularLocation>
        <location evidence="1">Cytoplasm</location>
    </subcellularLocation>
</comment>
<dbReference type="Proteomes" id="UP001153365">
    <property type="component" value="Unassembled WGS sequence"/>
</dbReference>
<evidence type="ECO:0000256" key="6">
    <source>
        <dbReference type="PROSITE-ProRule" id="PRU00283"/>
    </source>
</evidence>
<dbReference type="SMART" id="SM00129">
    <property type="entry name" value="KISc"/>
    <property type="match status" value="1"/>
</dbReference>
<keyword evidence="2" id="KW-0963">Cytoplasm</keyword>
<evidence type="ECO:0000259" key="9">
    <source>
        <dbReference type="PROSITE" id="PS50067"/>
    </source>
</evidence>
<dbReference type="GO" id="GO:0007052">
    <property type="term" value="P:mitotic spindle organization"/>
    <property type="evidence" value="ECO:0007669"/>
    <property type="project" value="TreeGrafter"/>
</dbReference>